<sequence>MSKDTGDNPPSKSPKYSKKYRTLHSLTRYVQAKAEKEPNDVIVDYPEIENACRLFLSKIILIEEKEPNEIPKNAFANFLDVLSHAESFRLKIIEQADIALNTWNTFFMKEDPTQALSPDEAASLDTIIQSKDEWRTVYMKILKKTIALACLLPSILYFMVRLLEYNPHMFKPTNGLEPCPRNFMQLLSTQEIKQIKDTSKKSLQLVKESYEWLEINFADDILTGLYSEDFQKAHPPPTDLERLQSLLHYYLKHISDIHQTLTKFFPPQPNQKSPS</sequence>
<dbReference type="Proteomes" id="UP001213000">
    <property type="component" value="Unassembled WGS sequence"/>
</dbReference>
<organism evidence="1 2">
    <name type="scientific">Leucocoprinus birnbaumii</name>
    <dbReference type="NCBI Taxonomy" id="56174"/>
    <lineage>
        <taxon>Eukaryota</taxon>
        <taxon>Fungi</taxon>
        <taxon>Dikarya</taxon>
        <taxon>Basidiomycota</taxon>
        <taxon>Agaricomycotina</taxon>
        <taxon>Agaricomycetes</taxon>
        <taxon>Agaricomycetidae</taxon>
        <taxon>Agaricales</taxon>
        <taxon>Agaricineae</taxon>
        <taxon>Agaricaceae</taxon>
        <taxon>Leucocoprinus</taxon>
    </lineage>
</organism>
<gene>
    <name evidence="1" type="ORF">NP233_g4096</name>
</gene>
<protein>
    <submittedName>
        <fullName evidence="1">Uncharacterized protein</fullName>
    </submittedName>
</protein>
<accession>A0AAD5YVU8</accession>
<dbReference type="AlphaFoldDB" id="A0AAD5YVU8"/>
<comment type="caution">
    <text evidence="1">The sequence shown here is derived from an EMBL/GenBank/DDBJ whole genome shotgun (WGS) entry which is preliminary data.</text>
</comment>
<evidence type="ECO:0000313" key="1">
    <source>
        <dbReference type="EMBL" id="KAJ3570903.1"/>
    </source>
</evidence>
<proteinExistence type="predicted"/>
<dbReference type="EMBL" id="JANIEX010000212">
    <property type="protein sequence ID" value="KAJ3570903.1"/>
    <property type="molecule type" value="Genomic_DNA"/>
</dbReference>
<reference evidence="1" key="1">
    <citation type="submission" date="2022-07" db="EMBL/GenBank/DDBJ databases">
        <title>Genome Sequence of Leucocoprinus birnbaumii.</title>
        <authorList>
            <person name="Buettner E."/>
        </authorList>
    </citation>
    <scope>NUCLEOTIDE SEQUENCE</scope>
    <source>
        <strain evidence="1">VT141</strain>
    </source>
</reference>
<keyword evidence="2" id="KW-1185">Reference proteome</keyword>
<evidence type="ECO:0000313" key="2">
    <source>
        <dbReference type="Proteomes" id="UP001213000"/>
    </source>
</evidence>
<name>A0AAD5YVU8_9AGAR</name>